<evidence type="ECO:0000256" key="6">
    <source>
        <dbReference type="SAM" id="Phobius"/>
    </source>
</evidence>
<evidence type="ECO:0000256" key="1">
    <source>
        <dbReference type="ARBA" id="ARBA00004141"/>
    </source>
</evidence>
<feature type="transmembrane region" description="Helical" evidence="6">
    <location>
        <begin position="346"/>
        <end position="363"/>
    </location>
</feature>
<keyword evidence="5 6" id="KW-0472">Membrane</keyword>
<evidence type="ECO:0000313" key="9">
    <source>
        <dbReference type="WBParaSite" id="ACAC_0000923701-mRNA-1"/>
    </source>
</evidence>
<dbReference type="PANTHER" id="PTHR10283">
    <property type="entry name" value="SOLUTE CARRIER FAMILY 13 MEMBER"/>
    <property type="match status" value="1"/>
</dbReference>
<feature type="transmembrane region" description="Helical" evidence="6">
    <location>
        <begin position="77"/>
        <end position="95"/>
    </location>
</feature>
<evidence type="ECO:0000256" key="4">
    <source>
        <dbReference type="ARBA" id="ARBA00022989"/>
    </source>
</evidence>
<feature type="transmembrane region" description="Helical" evidence="6">
    <location>
        <begin position="439"/>
        <end position="460"/>
    </location>
</feature>
<organism evidence="8 9">
    <name type="scientific">Angiostrongylus cantonensis</name>
    <name type="common">Rat lungworm</name>
    <dbReference type="NCBI Taxonomy" id="6313"/>
    <lineage>
        <taxon>Eukaryota</taxon>
        <taxon>Metazoa</taxon>
        <taxon>Ecdysozoa</taxon>
        <taxon>Nematoda</taxon>
        <taxon>Chromadorea</taxon>
        <taxon>Rhabditida</taxon>
        <taxon>Rhabditina</taxon>
        <taxon>Rhabditomorpha</taxon>
        <taxon>Strongyloidea</taxon>
        <taxon>Metastrongylidae</taxon>
        <taxon>Angiostrongylus</taxon>
    </lineage>
</organism>
<dbReference type="CDD" id="cd01115">
    <property type="entry name" value="SLC13_permease"/>
    <property type="match status" value="1"/>
</dbReference>
<feature type="transmembrane region" description="Helical" evidence="6">
    <location>
        <begin position="234"/>
        <end position="256"/>
    </location>
</feature>
<dbReference type="STRING" id="6313.A0A158PAB2"/>
<feature type="domain" description="Citrate transporter-like" evidence="7">
    <location>
        <begin position="3"/>
        <end position="363"/>
    </location>
</feature>
<protein>
    <submittedName>
        <fullName evidence="9">CitMHS domain-containing protein</fullName>
    </submittedName>
</protein>
<feature type="transmembrane region" description="Helical" evidence="6">
    <location>
        <begin position="12"/>
        <end position="32"/>
    </location>
</feature>
<feature type="transmembrane region" description="Helical" evidence="6">
    <location>
        <begin position="288"/>
        <end position="306"/>
    </location>
</feature>
<dbReference type="GO" id="GO:0015137">
    <property type="term" value="F:citrate transmembrane transporter activity"/>
    <property type="evidence" value="ECO:0007669"/>
    <property type="project" value="TreeGrafter"/>
</dbReference>
<feature type="transmembrane region" description="Helical" evidence="6">
    <location>
        <begin position="395"/>
        <end position="419"/>
    </location>
</feature>
<dbReference type="WBParaSite" id="ACAC_0000923701-mRNA-1">
    <property type="protein sequence ID" value="ACAC_0000923701-mRNA-1"/>
    <property type="gene ID" value="ACAC_0000923701"/>
</dbReference>
<evidence type="ECO:0000256" key="2">
    <source>
        <dbReference type="ARBA" id="ARBA00022448"/>
    </source>
</evidence>
<sequence length="485" mass="53146">MAVYWMTEVLPLPVTALLPVILLPLTGVMTSYAVAQQFINNANFLFIGGLIMAAAVEKCSLHERTALFVLKMVGSEPKWIMLGFMIVTAFLSMFISDTATTAMMVPIGQSVVSQLVASYNSHPENRSPNSLDCKRVSTALVLCICIAANIGGTGMLTGTPSNLVMVGQLQDILTAFFLRNTPGKDEHITELMRKRYTDLPKTSYAEKSVLCCFVLLLSLWMFRNPGFMKGFGALLPKGSYTDATSAIIVAILLFALPSEKPDLFTHKTKNEIKKQCRLMDWPTMQMRFPWNVVILLGGGFALAAGVKESGLSVMVGRTLAAFNQLPLWVMQVLTMVIVMATTNICSNTVTATIFVPIVATMAAEMKRHPFTLMIPTTLSCSFAFILPVATPSNAIVFSSGMVKVFDMVGVLLLFTLLLLLTAEGLNADKLVRKAQSSSVILVIHFALLNTVLLFISLPIIRWKPAAQPSDSEYLDEEYLWLTAKN</sequence>
<dbReference type="GO" id="GO:0015141">
    <property type="term" value="F:succinate transmembrane transporter activity"/>
    <property type="evidence" value="ECO:0007669"/>
    <property type="project" value="TreeGrafter"/>
</dbReference>
<comment type="subcellular location">
    <subcellularLocation>
        <location evidence="1">Membrane</location>
        <topology evidence="1">Multi-pass membrane protein</topology>
    </subcellularLocation>
</comment>
<name>A0A158PAB2_ANGCA</name>
<evidence type="ECO:0000256" key="5">
    <source>
        <dbReference type="ARBA" id="ARBA00023136"/>
    </source>
</evidence>
<evidence type="ECO:0000313" key="8">
    <source>
        <dbReference type="Proteomes" id="UP000035642"/>
    </source>
</evidence>
<keyword evidence="8" id="KW-1185">Reference proteome</keyword>
<dbReference type="PANTHER" id="PTHR10283:SF85">
    <property type="entry name" value="SODIUM-DEPENDENT HIGH-AFFINITY DICARBOXYLATE TRANSPORTER 3"/>
    <property type="match status" value="1"/>
</dbReference>
<dbReference type="GO" id="GO:0005886">
    <property type="term" value="C:plasma membrane"/>
    <property type="evidence" value="ECO:0007669"/>
    <property type="project" value="TreeGrafter"/>
</dbReference>
<keyword evidence="2" id="KW-0813">Transport</keyword>
<feature type="transmembrane region" description="Helical" evidence="6">
    <location>
        <begin position="204"/>
        <end position="222"/>
    </location>
</feature>
<feature type="transmembrane region" description="Helical" evidence="6">
    <location>
        <begin position="38"/>
        <end position="56"/>
    </location>
</feature>
<dbReference type="AlphaFoldDB" id="A0A158PAB2"/>
<evidence type="ECO:0000256" key="3">
    <source>
        <dbReference type="ARBA" id="ARBA00022692"/>
    </source>
</evidence>
<dbReference type="InterPro" id="IPR031312">
    <property type="entry name" value="Na/sul_symport_CS"/>
</dbReference>
<feature type="transmembrane region" description="Helical" evidence="6">
    <location>
        <begin position="370"/>
        <end position="389"/>
    </location>
</feature>
<dbReference type="Proteomes" id="UP000035642">
    <property type="component" value="Unassembled WGS sequence"/>
</dbReference>
<reference evidence="8" key="1">
    <citation type="submission" date="2012-09" db="EMBL/GenBank/DDBJ databases">
        <authorList>
            <person name="Martin A.A."/>
        </authorList>
    </citation>
    <scope>NUCLEOTIDE SEQUENCE</scope>
</reference>
<dbReference type="InterPro" id="IPR004680">
    <property type="entry name" value="Cit_transptr-like_dom"/>
</dbReference>
<dbReference type="PROSITE" id="PS01271">
    <property type="entry name" value="NA_SULFATE"/>
    <property type="match status" value="1"/>
</dbReference>
<keyword evidence="4 6" id="KW-1133">Transmembrane helix</keyword>
<evidence type="ECO:0000259" key="7">
    <source>
        <dbReference type="Pfam" id="PF03600"/>
    </source>
</evidence>
<keyword evidence="3 6" id="KW-0812">Transmembrane</keyword>
<reference evidence="9" key="2">
    <citation type="submission" date="2016-04" db="UniProtKB">
        <authorList>
            <consortium name="WormBaseParasite"/>
        </authorList>
    </citation>
    <scope>IDENTIFICATION</scope>
</reference>
<proteinExistence type="predicted"/>
<accession>A0A158PAB2</accession>
<dbReference type="Pfam" id="PF03600">
    <property type="entry name" value="CitMHS"/>
    <property type="match status" value="1"/>
</dbReference>